<dbReference type="Gene3D" id="1.10.132.30">
    <property type="match status" value="1"/>
</dbReference>
<evidence type="ECO:0000256" key="6">
    <source>
        <dbReference type="ARBA" id="ARBA00022833"/>
    </source>
</evidence>
<keyword evidence="1 8" id="KW-0240">DNA-directed RNA polymerase</keyword>
<dbReference type="EC" id="2.7.7.6" evidence="8"/>
<evidence type="ECO:0000256" key="4">
    <source>
        <dbReference type="ARBA" id="ARBA00022695"/>
    </source>
</evidence>
<dbReference type="GO" id="GO:0009507">
    <property type="term" value="C:chloroplast"/>
    <property type="evidence" value="ECO:0007669"/>
    <property type="project" value="UniProtKB-SubCell"/>
</dbReference>
<evidence type="ECO:0000256" key="8">
    <source>
        <dbReference type="HAMAP-Rule" id="MF_01324"/>
    </source>
</evidence>
<dbReference type="InterPro" id="IPR007081">
    <property type="entry name" value="RNA_pol_Rpb1_5"/>
</dbReference>
<comment type="subunit">
    <text evidence="8">In plastids the minimal PEP RNA polymerase catalytic core is composed of four subunits: alpha, beta, beta', and beta''. When a (nuclear-encoded) sigma factor is associated with the core the holoenzyme is formed, which can initiate transcription.</text>
</comment>
<dbReference type="InterPro" id="IPR007083">
    <property type="entry name" value="RNA_pol_Rpb1_4"/>
</dbReference>
<feature type="domain" description="RNA polymerase Rpb1" evidence="10">
    <location>
        <begin position="2639"/>
        <end position="2685"/>
    </location>
</feature>
<dbReference type="InterPro" id="IPR045867">
    <property type="entry name" value="DNA-dir_RpoC_beta_prime"/>
</dbReference>
<feature type="binding site" evidence="8">
    <location>
        <position position="349"/>
    </location>
    <ligand>
        <name>Zn(2+)</name>
        <dbReference type="ChEBI" id="CHEBI:29105"/>
    </ligand>
</feature>
<keyword evidence="4 8" id="KW-0548">Nucleotidyltransferase</keyword>
<dbReference type="RefSeq" id="YP_009238405.1">
    <property type="nucleotide sequence ID" value="NC_029675.1"/>
</dbReference>
<reference evidence="12" key="1">
    <citation type="submission" date="2015-06" db="EMBL/GenBank/DDBJ databases">
        <title>Chloroplast phylogenomic data from the green algal order Sphaeropleales (Chlorophyceae, Chlorophyta) reveal complex patterns of sequence evolution.</title>
        <authorList>
            <person name="Fucikova K."/>
            <person name="Lewis P.O."/>
            <person name="Lewis L.A."/>
        </authorList>
    </citation>
    <scope>NUCLEOTIDE SEQUENCE</scope>
    <source>
        <strain evidence="12">UTEX 1250</strain>
    </source>
</reference>
<evidence type="ECO:0000259" key="11">
    <source>
        <dbReference type="Pfam" id="PF05000"/>
    </source>
</evidence>
<feature type="binding site" evidence="8">
    <location>
        <position position="342"/>
    </location>
    <ligand>
        <name>Zn(2+)</name>
        <dbReference type="ChEBI" id="CHEBI:29105"/>
    </ligand>
</feature>
<feature type="domain" description="RNA polymerase Rpb1" evidence="11">
    <location>
        <begin position="142"/>
        <end position="214"/>
    </location>
</feature>
<comment type="catalytic activity">
    <reaction evidence="8">
        <text>RNA(n) + a ribonucleoside 5'-triphosphate = RNA(n+1) + diphosphate</text>
        <dbReference type="Rhea" id="RHEA:21248"/>
        <dbReference type="Rhea" id="RHEA-COMP:14527"/>
        <dbReference type="Rhea" id="RHEA-COMP:17342"/>
        <dbReference type="ChEBI" id="CHEBI:33019"/>
        <dbReference type="ChEBI" id="CHEBI:61557"/>
        <dbReference type="ChEBI" id="CHEBI:140395"/>
        <dbReference type="EC" id="2.7.7.6"/>
    </reaction>
</comment>
<dbReference type="GO" id="GO:0003899">
    <property type="term" value="F:DNA-directed RNA polymerase activity"/>
    <property type="evidence" value="ECO:0007669"/>
    <property type="project" value="UniProtKB-UniRule"/>
</dbReference>
<dbReference type="InterPro" id="IPR038120">
    <property type="entry name" value="Rpb1_funnel_sf"/>
</dbReference>
<evidence type="ECO:0000313" key="12">
    <source>
        <dbReference type="EMBL" id="AMO01283.1"/>
    </source>
</evidence>
<dbReference type="GO" id="GO:0000428">
    <property type="term" value="C:DNA-directed RNA polymerase complex"/>
    <property type="evidence" value="ECO:0007669"/>
    <property type="project" value="UniProtKB-KW"/>
</dbReference>
<evidence type="ECO:0000256" key="1">
    <source>
        <dbReference type="ARBA" id="ARBA00022478"/>
    </source>
</evidence>
<keyword evidence="3 8" id="KW-0808">Transferase</keyword>
<comment type="subcellular location">
    <subcellularLocation>
        <location evidence="8">Plastid</location>
        <location evidence="8">Chloroplast</location>
    </subcellularLocation>
</comment>
<dbReference type="PANTHER" id="PTHR19376">
    <property type="entry name" value="DNA-DIRECTED RNA POLYMERASE"/>
    <property type="match status" value="1"/>
</dbReference>
<comment type="cofactor">
    <cofactor evidence="8">
        <name>Zn(2+)</name>
        <dbReference type="ChEBI" id="CHEBI:29105"/>
    </cofactor>
    <text evidence="8">Binds 1 Zn(2+) ion per subunit.</text>
</comment>
<dbReference type="Pfam" id="PF04998">
    <property type="entry name" value="RNA_pol_Rpb1_5"/>
    <property type="match status" value="2"/>
</dbReference>
<dbReference type="InterPro" id="IPR042102">
    <property type="entry name" value="RNA_pol_Rpb1_3_sf"/>
</dbReference>
<protein>
    <recommendedName>
        <fullName evidence="8">DNA-directed RNA polymerase subunit beta''</fullName>
        <ecNumber evidence="8">2.7.7.6</ecNumber>
    </recommendedName>
    <alternativeName>
        <fullName evidence="8">PEP</fullName>
    </alternativeName>
    <alternativeName>
        <fullName evidence="8">Plastid-encoded RNA polymerase subunit beta''</fullName>
        <shortName evidence="8">RNA polymerase subunit beta''</shortName>
    </alternativeName>
</protein>
<keyword evidence="7 8" id="KW-0804">Transcription</keyword>
<dbReference type="NCBIfam" id="TIGR02388">
    <property type="entry name" value="rpoC2_cyan"/>
    <property type="match status" value="1"/>
</dbReference>
<keyword evidence="12" id="KW-0150">Chloroplast</keyword>
<sequence length="2789" mass="321989">MKFKSNIFSLIGQGTHSWNKTSNTRMKKCAIKKTKLPSHVNVLKNQTSSLISNQDYSTLFLNCVFDKGRLKAFVLWFLQNYGQKKTIELLEQLKQIGFGYATKAGISLGIDDLRIPAQKRDLLIDAQAKIHEGSVQYKRGEITGVEKFQRLIDTWHQTSENLKQEVIRHFEATDLLNPVYMMAFSGARGNISQVRQLVGMRGLMADPQGRIIDFPIRSNFREGLTLTEYIISSYGARKGIVDTALRTANAGYLTRRLVDVAQHVIVCEFNCKTNRGILVLDMKEGNKTIYSFQNRLLGRVLAKDIFHNQQKIASKNQEVSVKLADAIAKITKKALIRSPLTCETKKLVCQLCYGWSLSTNSLVSIGEAVGIIAAQSIGEPGTQLTMRTFHTGGVFSGGLSDQIIAPNDGIIEYSGPIPGICVRMPQGQIAFLTKAEGNLIFKTSSELLISSQVNPPDNSSSLGSIKSDSTKQSSAHVETPVKMWKIPPYTVLFARNKQKIFKKQIIAQLSSFSLSGEGQKTQTSDAEQTIYAEFEGQIYNSNIDVIEKFNEYNDLSFEAWGWGFLWILAGKIYQYPIQSHVFAQPGDFIGKNSILNRIQWVSNDQFFLDTNFILSNKLADFKNSLHYAQNKFTSLKNPRVFELEKSLNFFQSKNLIEKNLKLSSLTRYQKKFETSKISYDYSKNFKNQTHFNLNQSQMNCWTSASNQKEKLQKIQPKVTKIQSNRLIRTKFFEKQFNVYYWKLINLLHDSTCYSNSYSQKINISNFYYPFHKFLRKRVTTVSKKKLKTRNFYSRKLKNAFWLDSLNSTKPGNFLKRDIAPSHNKNNQTNHAQFFQLNDTKSLNKSAKRFKWVSNLNFRMPIKNQNNIFVYNQSTFLKKWKLLKLVYPYVNKKTIKTKIPSKLINFQKNRILLSDWSNKLEINFPRKFDSKPTLVRLHTKGTFSFPFDVWSTKNQTRVFSAGNQRLKVADPLKTRLKNQKQNSSKKLLFSSNRIAAHGQNIYGKNSLVLNKSNFAQILQRNRNQTKNSINHAIARNSRKSSSLILKKPVLSLTLNTFRYQKLGYHFSYNFRHKCGLTKSTNNLKTTFVSSREGMNNTSLWPLIDQTKKLGFPHDQVFSFSSSWLDSKNPTSQRPKAKDKMNWTYLRKSPLNFSYYVPNKNKDQFFNKFSLKTSLKSIDQLKSKQNTYNWSPMFDFFLQWFPSCYQTLNNGIFIFSSIHLTAPFLFKAKNQLIFSLNRKENFQKTQTFRLNCHQFKQTSRNISSIHKVSCQNFIKPWSNKLPTLKVFGLSNVAKPFSITLDNPSSLDSNVYKNSKKKLVNVYIVRDSNKKSNNKFVEKTSHRIENLKVANRRYQLKYYLLHLKNSNLVTKRHKANHSFIYSINAVQSNLLQNSKKAFRIENRSLPYQSKIVSTFGRLNKKQPLHPINFYVFKTMTREISAIKNVRSQLRWQNKKPKISNINKPFSRLTKKNEFGKKSKSSLSPLTLDQANYNNKSNFAYFSPRSKFSVSWNEIFWIPQEDYKISICPLSSKFSLSVQTKGPVSSVEKLSFDMLSQLDLKNSTKKYLTKVRQFQALTPYIESINFMNVKSKPLFYLTNRQGLKKPFYSLLEGFSKKVIKPAHSKVSPELRRLSDKNRNLFLSETTFHKKTNNTANAFYHMNTKHLSNLQAFIDFSQKILAVSYRFKPINLKQNRISSVNQIYRHLKSDLINFIKTKWQMNDIHECKSDQRISSSSRVLKTNLLNLKNQNQFLFFLKFMPKNTVYSLNSPIASPFCRQQPLFSHFVFQSLNLVKKTLADNNDRTIKKQLKNKSQRKNTNNETSVDYKMHVSIQPGWVYYSLNLNITEMALRHQKIYDFGKFLIDDVLFTNHRVYVKNFVSKISFETFNTQLQNSKCAQTNLSIDIGMKSVIPLETRMRHSGFYSFNLDHSPLFGTAQEDNIKTSLNCNRIYKTDVCISNPKSRYGNSILKYIDKLTHAPSEIKNLFLVDQRENNSQTVQGEQKENMPETVFSKTNSLVLLIRPMQHKILPNLHSYKTKLYRVNKKVSESNFSLLIHKNFHSTILNKQKCDQKLIATFPGIDIKISPNLKLPQVKKIDSVRQSDLWFDPKGKTSKNPIKRTANFSKSKISNKTIHNFSLSTEKTFNENSIYQTSKNIHLAPETKSLRFRVSANKHTRFSNLLFEKTPLRHCFEESYLTFSSINFLPLNLQFSIPSSFHYLFKTPSVTFNSSANINFAEQQLLKSVSPQLNNYVLNNLVLKNQQRFKSIQSNKNVVRFSFSLWSNFSVNPPKAKQNTPILPWLNQKPETISNLMQTKSFLNSLASLSFLPCFDFCLSSKMSYLANQRLFASYFINREFLKNASLLESFGSFPISKNQVGIFQFNKISSNESFANTSFLSSLRGEMLFKPTKNWSSEANLNRCLILTDSDLFCFYLPNVNREIKTAIASDGQKIFENKFSSLYQNFSQLEQIHMDQTVTDKQKINNQNQSENIIVQYNKKFYKIKGLRIASIKSYRKLRLGSLLVYGDLISTKSAIDRAGQIIHMNSSKVTFRRAQPISVSPKGILHAYNQDFVTQNAAVITLPFQTLKTGDIVQGIPKVEQYFEARTTKRGRLYRDSLPNLLQALFERYRTFLPLESAVRQSFLKIQQIIVDGVQRVYRSQGVSIADKHLEVIVRQMTSKVQIVHGGQTGFFPGELVDLEFVEHVNKFLLKKIYYEPVVLGITRASLEVESFLSAASFQQTTKVLSKAAVYRKKDFLKGLKENIIVGNLIPAGTGYVVHLKEFFNMHTKNQTDNA</sequence>
<keyword evidence="2 12" id="KW-0934">Plastid</keyword>
<comment type="similarity">
    <text evidence="8">Belongs to the RNA polymerase beta' chain family. RpoC2 subfamily.</text>
</comment>
<dbReference type="GO" id="GO:0008270">
    <property type="term" value="F:zinc ion binding"/>
    <property type="evidence" value="ECO:0007669"/>
    <property type="project" value="UniProtKB-UniRule"/>
</dbReference>
<evidence type="ECO:0000256" key="5">
    <source>
        <dbReference type="ARBA" id="ARBA00022723"/>
    </source>
</evidence>
<dbReference type="PANTHER" id="PTHR19376:SF68">
    <property type="entry name" value="DNA-DIRECTED RNA POLYMERASE SUBUNIT BETA"/>
    <property type="match status" value="1"/>
</dbReference>
<dbReference type="GO" id="GO:0006351">
    <property type="term" value="P:DNA-templated transcription"/>
    <property type="evidence" value="ECO:0007669"/>
    <property type="project" value="UniProtKB-UniRule"/>
</dbReference>
<feature type="binding site" evidence="8">
    <location>
        <position position="352"/>
    </location>
    <ligand>
        <name>Zn(2+)</name>
        <dbReference type="ChEBI" id="CHEBI:29105"/>
    </ligand>
</feature>
<gene>
    <name evidence="8 12" type="primary">rpoC2</name>
    <name evidence="12" type="ORF">VU20_89</name>
</gene>
<dbReference type="InterPro" id="IPR012756">
    <property type="entry name" value="DNA-dir_RpoC2_beta_pp"/>
</dbReference>
<dbReference type="Gene3D" id="1.10.274.100">
    <property type="entry name" value="RNA polymerase Rpb1, domain 3"/>
    <property type="match status" value="1"/>
</dbReference>
<evidence type="ECO:0000259" key="10">
    <source>
        <dbReference type="Pfam" id="PF04998"/>
    </source>
</evidence>
<dbReference type="CDD" id="cd02655">
    <property type="entry name" value="RNAP_beta'_C"/>
    <property type="match status" value="1"/>
</dbReference>
<evidence type="ECO:0000256" key="3">
    <source>
        <dbReference type="ARBA" id="ARBA00022679"/>
    </source>
</evidence>
<evidence type="ECO:0000256" key="9">
    <source>
        <dbReference type="SAM" id="MobiDB-lite"/>
    </source>
</evidence>
<dbReference type="SUPFAM" id="SSF64484">
    <property type="entry name" value="beta and beta-prime subunits of DNA dependent RNA-polymerase"/>
    <property type="match status" value="1"/>
</dbReference>
<evidence type="ECO:0000256" key="2">
    <source>
        <dbReference type="ARBA" id="ARBA00022640"/>
    </source>
</evidence>
<accession>A0A140HAT4</accession>
<feature type="binding site" evidence="8">
    <location>
        <position position="271"/>
    </location>
    <ligand>
        <name>Zn(2+)</name>
        <dbReference type="ChEBI" id="CHEBI:29105"/>
    </ligand>
</feature>
<dbReference type="Pfam" id="PF05000">
    <property type="entry name" value="RNA_pol_Rpb1_4"/>
    <property type="match status" value="1"/>
</dbReference>
<keyword evidence="5 8" id="KW-0479">Metal-binding</keyword>
<dbReference type="GO" id="GO:0003677">
    <property type="term" value="F:DNA binding"/>
    <property type="evidence" value="ECO:0007669"/>
    <property type="project" value="UniProtKB-UniRule"/>
</dbReference>
<proteinExistence type="inferred from homology"/>
<dbReference type="GeneID" id="27073829"/>
<organism evidence="12">
    <name type="scientific">Bracteacoccus aerius</name>
    <dbReference type="NCBI Taxonomy" id="50041"/>
    <lineage>
        <taxon>Eukaryota</taxon>
        <taxon>Viridiplantae</taxon>
        <taxon>Chlorophyta</taxon>
        <taxon>core chlorophytes</taxon>
        <taxon>Chlorophyceae</taxon>
        <taxon>CS clade</taxon>
        <taxon>Sphaeropleales</taxon>
        <taxon>Bracteacoccaceae</taxon>
        <taxon>Bracteacoccus</taxon>
    </lineage>
</organism>
<feature type="region of interest" description="Disordered" evidence="9">
    <location>
        <begin position="453"/>
        <end position="474"/>
    </location>
</feature>
<comment type="function">
    <text evidence="8">DNA-dependent RNA polymerase catalyzes the transcription of DNA into RNA using the four ribonucleoside triphosphates as substrates.</text>
</comment>
<keyword evidence="6 8" id="KW-0862">Zinc</keyword>
<name>A0A140HAT4_9CHLO</name>
<dbReference type="Gene3D" id="1.10.150.390">
    <property type="match status" value="1"/>
</dbReference>
<evidence type="ECO:0000256" key="7">
    <source>
        <dbReference type="ARBA" id="ARBA00023163"/>
    </source>
</evidence>
<dbReference type="Gene3D" id="1.10.1790.20">
    <property type="match status" value="1"/>
</dbReference>
<dbReference type="HAMAP" id="MF_01324">
    <property type="entry name" value="RNApol_bact_RpoC2"/>
    <property type="match status" value="1"/>
</dbReference>
<dbReference type="EMBL" id="KT199254">
    <property type="protein sequence ID" value="AMO01283.1"/>
    <property type="molecule type" value="Genomic_DNA"/>
</dbReference>
<geneLocation type="chloroplast" evidence="12"/>
<feature type="domain" description="RNA polymerase Rpb1" evidence="10">
    <location>
        <begin position="223"/>
        <end position="670"/>
    </location>
</feature>